<protein>
    <recommendedName>
        <fullName evidence="14">Nickel/cobalt efflux system</fullName>
    </recommendedName>
</protein>
<dbReference type="InterPro" id="IPR051224">
    <property type="entry name" value="NiCoT_RcnA"/>
</dbReference>
<evidence type="ECO:0000256" key="1">
    <source>
        <dbReference type="ARBA" id="ARBA00002510"/>
    </source>
</evidence>
<evidence type="ECO:0000256" key="11">
    <source>
        <dbReference type="ARBA" id="ARBA00023112"/>
    </source>
</evidence>
<dbReference type="GO" id="GO:0006824">
    <property type="term" value="P:cobalt ion transport"/>
    <property type="evidence" value="ECO:0007669"/>
    <property type="project" value="UniProtKB-KW"/>
</dbReference>
<evidence type="ECO:0000256" key="7">
    <source>
        <dbReference type="ARBA" id="ARBA00022596"/>
    </source>
</evidence>
<evidence type="ECO:0000256" key="14">
    <source>
        <dbReference type="RuleBase" id="RU362101"/>
    </source>
</evidence>
<dbReference type="InterPro" id="IPR011541">
    <property type="entry name" value="Ni/Co_transpt_high_affinity"/>
</dbReference>
<evidence type="ECO:0000256" key="5">
    <source>
        <dbReference type="ARBA" id="ARBA00022448"/>
    </source>
</evidence>
<keyword evidence="11" id="KW-0921">Nickel transport</keyword>
<feature type="transmembrane region" description="Helical" evidence="14">
    <location>
        <begin position="65"/>
        <end position="82"/>
    </location>
</feature>
<keyword evidence="13" id="KW-0170">Cobalt</keyword>
<dbReference type="RefSeq" id="WP_208713893.1">
    <property type="nucleotide sequence ID" value="NZ_CP024768.1"/>
</dbReference>
<evidence type="ECO:0000256" key="12">
    <source>
        <dbReference type="ARBA" id="ARBA00023136"/>
    </source>
</evidence>
<dbReference type="PANTHER" id="PTHR40659">
    <property type="entry name" value="NICKEL/COBALT EFFLUX SYSTEM RCNA"/>
    <property type="match status" value="1"/>
</dbReference>
<dbReference type="GO" id="GO:0005886">
    <property type="term" value="C:plasma membrane"/>
    <property type="evidence" value="ECO:0007669"/>
    <property type="project" value="UniProtKB-SubCell"/>
</dbReference>
<dbReference type="GO" id="GO:0032025">
    <property type="term" value="P:response to cobalt ion"/>
    <property type="evidence" value="ECO:0007669"/>
    <property type="project" value="TreeGrafter"/>
</dbReference>
<comment type="function">
    <text evidence="1">Efflux system for nickel and cobalt.</text>
</comment>
<keyword evidence="6" id="KW-1003">Cell membrane</keyword>
<evidence type="ECO:0000313" key="16">
    <source>
        <dbReference type="Proteomes" id="UP000502005"/>
    </source>
</evidence>
<reference evidence="15 16" key="1">
    <citation type="submission" date="2017-11" db="EMBL/GenBank/DDBJ databases">
        <title>Genome sequence of Pantoea cypripedii NE1.</title>
        <authorList>
            <person name="Nascimento F.X."/>
        </authorList>
    </citation>
    <scope>NUCLEOTIDE SEQUENCE [LARGE SCALE GENOMIC DNA]</scope>
    <source>
        <strain evidence="15 16">NE1</strain>
    </source>
</reference>
<feature type="transmembrane region" description="Helical" evidence="14">
    <location>
        <begin position="12"/>
        <end position="33"/>
    </location>
</feature>
<dbReference type="GO" id="GO:0046583">
    <property type="term" value="F:monoatomic cation efflux transmembrane transporter activity"/>
    <property type="evidence" value="ECO:0007669"/>
    <property type="project" value="TreeGrafter"/>
</dbReference>
<feature type="transmembrane region" description="Helical" evidence="14">
    <location>
        <begin position="148"/>
        <end position="165"/>
    </location>
</feature>
<evidence type="ECO:0000256" key="3">
    <source>
        <dbReference type="ARBA" id="ARBA00010428"/>
    </source>
</evidence>
<keyword evidence="9 14" id="KW-1133">Transmembrane helix</keyword>
<dbReference type="AlphaFoldDB" id="A0A6B9G1M9"/>
<evidence type="ECO:0000256" key="10">
    <source>
        <dbReference type="ARBA" id="ARBA00023065"/>
    </source>
</evidence>
<dbReference type="Pfam" id="PF03824">
    <property type="entry name" value="NicO"/>
    <property type="match status" value="1"/>
</dbReference>
<accession>A0A6B9G1M9</accession>
<gene>
    <name evidence="15" type="ORF">CUN67_02735</name>
</gene>
<comment type="subcellular location">
    <subcellularLocation>
        <location evidence="2 14">Cell membrane</location>
        <topology evidence="2 14">Multi-pass membrane protein</topology>
    </subcellularLocation>
</comment>
<evidence type="ECO:0000256" key="6">
    <source>
        <dbReference type="ARBA" id="ARBA00022475"/>
    </source>
</evidence>
<feature type="transmembrane region" description="Helical" evidence="14">
    <location>
        <begin position="280"/>
        <end position="302"/>
    </location>
</feature>
<evidence type="ECO:0000256" key="2">
    <source>
        <dbReference type="ARBA" id="ARBA00004651"/>
    </source>
</evidence>
<comment type="similarity">
    <text evidence="3">Belongs to the NiCoT transporter (TC 2.A.52) family. RcnA subfamily.</text>
</comment>
<feature type="transmembrane region" description="Helical" evidence="14">
    <location>
        <begin position="234"/>
        <end position="259"/>
    </location>
</feature>
<dbReference type="PANTHER" id="PTHR40659:SF1">
    <property type="entry name" value="NICKEL_COBALT EFFLUX SYSTEM RCNA"/>
    <property type="match status" value="1"/>
</dbReference>
<dbReference type="GO" id="GO:0015099">
    <property type="term" value="F:nickel cation transmembrane transporter activity"/>
    <property type="evidence" value="ECO:0007669"/>
    <property type="project" value="UniProtKB-UniRule"/>
</dbReference>
<sequence length="318" mass="34400">MTTRSLTLDWRTPAAGLLILTLLVLGTTLYTHWGAFLQWSLATQISLHRRLVTYLLQLNGHDYNGGIWLLGGAFIYGVLHAVGPGHGKFIITTYLSTNKESLLAARVVPFLGSLMQGGSAILFVYILAVGFNLAAGDLSTSRWYVEKVSALLIGAFGLFVIYQTLKQLRPRKIVINALKPLHQHTEHCGCGQHGVGANLSHADWKTRLGVVLTIGARPCSGAIMILLFANTLGIVSWGIAAVMTMSLGTALSILSLSLAVRYARNRTVTFFSRDNENLSWLVPTARIVGGLIIILFAIVLFLTVVPISPNGDYIAAGC</sequence>
<dbReference type="EMBL" id="CP024768">
    <property type="protein sequence ID" value="QGY27907.1"/>
    <property type="molecule type" value="Genomic_DNA"/>
</dbReference>
<keyword evidence="8 14" id="KW-0812">Transmembrane</keyword>
<evidence type="ECO:0000313" key="15">
    <source>
        <dbReference type="EMBL" id="QGY27907.1"/>
    </source>
</evidence>
<feature type="transmembrane region" description="Helical" evidence="14">
    <location>
        <begin position="103"/>
        <end position="128"/>
    </location>
</feature>
<evidence type="ECO:0000256" key="13">
    <source>
        <dbReference type="ARBA" id="ARBA00023285"/>
    </source>
</evidence>
<feature type="transmembrane region" description="Helical" evidence="14">
    <location>
        <begin position="208"/>
        <end position="228"/>
    </location>
</feature>
<keyword evidence="5 14" id="KW-0813">Transport</keyword>
<organism evidence="15 16">
    <name type="scientific">Pantoea cypripedii</name>
    <name type="common">Pectobacterium cypripedii</name>
    <name type="synonym">Erwinia cypripedii</name>
    <dbReference type="NCBI Taxonomy" id="55209"/>
    <lineage>
        <taxon>Bacteria</taxon>
        <taxon>Pseudomonadati</taxon>
        <taxon>Pseudomonadota</taxon>
        <taxon>Gammaproteobacteria</taxon>
        <taxon>Enterobacterales</taxon>
        <taxon>Erwiniaceae</taxon>
        <taxon>Pantoea</taxon>
    </lineage>
</organism>
<keyword evidence="10" id="KW-0406">Ion transport</keyword>
<keyword evidence="7" id="KW-0533">Nickel</keyword>
<name>A0A6B9G1M9_PANCY</name>
<evidence type="ECO:0000256" key="8">
    <source>
        <dbReference type="ARBA" id="ARBA00022692"/>
    </source>
</evidence>
<dbReference type="GO" id="GO:0010045">
    <property type="term" value="P:response to nickel cation"/>
    <property type="evidence" value="ECO:0007669"/>
    <property type="project" value="TreeGrafter"/>
</dbReference>
<proteinExistence type="inferred from homology"/>
<evidence type="ECO:0000256" key="9">
    <source>
        <dbReference type="ARBA" id="ARBA00022989"/>
    </source>
</evidence>
<keyword evidence="4" id="KW-0171">Cobalt transport</keyword>
<dbReference type="Proteomes" id="UP000502005">
    <property type="component" value="Chromosome"/>
</dbReference>
<keyword evidence="12 14" id="KW-0472">Membrane</keyword>
<evidence type="ECO:0000256" key="4">
    <source>
        <dbReference type="ARBA" id="ARBA00022426"/>
    </source>
</evidence>